<dbReference type="Proteomes" id="UP000310189">
    <property type="component" value="Unassembled WGS sequence"/>
</dbReference>
<comment type="caution">
    <text evidence="5">The sequence shown here is derived from an EMBL/GenBank/DDBJ whole genome shotgun (WGS) entry which is preliminary data.</text>
</comment>
<accession>A0A4T0FKV8</accession>
<organism evidence="5 6">
    <name type="scientific">Wallemia hederae</name>
    <dbReference type="NCBI Taxonomy" id="1540922"/>
    <lineage>
        <taxon>Eukaryota</taxon>
        <taxon>Fungi</taxon>
        <taxon>Dikarya</taxon>
        <taxon>Basidiomycota</taxon>
        <taxon>Wallemiomycotina</taxon>
        <taxon>Wallemiomycetes</taxon>
        <taxon>Wallemiales</taxon>
        <taxon>Wallemiaceae</taxon>
        <taxon>Wallemia</taxon>
    </lineage>
</organism>
<feature type="domain" description="RRM" evidence="4">
    <location>
        <begin position="79"/>
        <end position="144"/>
    </location>
</feature>
<protein>
    <recommendedName>
        <fullName evidence="4">RRM domain-containing protein</fullName>
    </recommendedName>
</protein>
<dbReference type="AlphaFoldDB" id="A0A4T0FKV8"/>
<proteinExistence type="predicted"/>
<dbReference type="InterPro" id="IPR000504">
    <property type="entry name" value="RRM_dom"/>
</dbReference>
<evidence type="ECO:0000256" key="3">
    <source>
        <dbReference type="SAM" id="MobiDB-lite"/>
    </source>
</evidence>
<name>A0A4T0FKV8_9BASI</name>
<dbReference type="PANTHER" id="PTHR23189">
    <property type="entry name" value="RNA RECOGNITION MOTIF-CONTAINING"/>
    <property type="match status" value="1"/>
</dbReference>
<evidence type="ECO:0000313" key="6">
    <source>
        <dbReference type="Proteomes" id="UP000310189"/>
    </source>
</evidence>
<dbReference type="InterPro" id="IPR012677">
    <property type="entry name" value="Nucleotide-bd_a/b_plait_sf"/>
</dbReference>
<dbReference type="OrthoDB" id="417481at2759"/>
<dbReference type="SUPFAM" id="SSF54928">
    <property type="entry name" value="RNA-binding domain, RBD"/>
    <property type="match status" value="1"/>
</dbReference>
<dbReference type="GO" id="GO:0003723">
    <property type="term" value="F:RNA binding"/>
    <property type="evidence" value="ECO:0007669"/>
    <property type="project" value="UniProtKB-UniRule"/>
</dbReference>
<reference evidence="5 6" key="1">
    <citation type="submission" date="2019-03" db="EMBL/GenBank/DDBJ databases">
        <title>Sequencing 23 genomes of Wallemia ichthyophaga.</title>
        <authorList>
            <person name="Gostincar C."/>
        </authorList>
    </citation>
    <scope>NUCLEOTIDE SEQUENCE [LARGE SCALE GENOMIC DNA]</scope>
    <source>
        <strain evidence="5 6">EXF-5753</strain>
    </source>
</reference>
<evidence type="ECO:0000313" key="5">
    <source>
        <dbReference type="EMBL" id="TIA89042.1"/>
    </source>
</evidence>
<evidence type="ECO:0000256" key="1">
    <source>
        <dbReference type="ARBA" id="ARBA00022884"/>
    </source>
</evidence>
<dbReference type="Pfam" id="PF04059">
    <property type="entry name" value="RRM_2"/>
    <property type="match status" value="1"/>
</dbReference>
<dbReference type="Gene3D" id="3.30.70.330">
    <property type="match status" value="2"/>
</dbReference>
<gene>
    <name evidence="5" type="ORF">E3P99_02278</name>
</gene>
<sequence>MSRKDIATLGMAFRRWSFSGNDDGATSDVDTSDTPSIAPLSPTSAMRFSYTTEGCPHSHSIDGTLPTSLPSEAELFQSRFLRVDNLSGDLSVENVQALFSNFVNMKAINISHLSSDGFVILAFYTYSDAHDALLSLNESDFSARLCSESEIEKTTDAKRYINSTTSGKLSVRLHKEAQRPVLDLLETIGRVAKYQHILLQNDQVLLQIEYDDTRHAMEADKALGQSRYDVEKTWNHSVLESAALRKRSAQFKEHKLQPFERVPQPVDGQSYSSKSFSVGDVFDKLLIPTPLKPPSIFSATKSMPSSINTSASVHAPAADRDGTFKKPAASQKTQIPERNKIDLGRIERGEDTRTTVMIKNIPNRLTTEQLEKYISDVVPRSFDFLYLRMDFKSRSNVGYAFVNFLSVDALYDFASRRINYKWDVYHSEKRMGMTYANVQGKEALIAKFRNSAVMEEEPGFRPMVYYSTGAHIGLREDFPVPNNERRLARSRVNARSYGLYNIQAY</sequence>
<dbReference type="InterPro" id="IPR007201">
    <property type="entry name" value="Mei2-like_Rrm_C"/>
</dbReference>
<keyword evidence="1 2" id="KW-0694">RNA-binding</keyword>
<evidence type="ECO:0000259" key="4">
    <source>
        <dbReference type="PROSITE" id="PS50102"/>
    </source>
</evidence>
<feature type="region of interest" description="Disordered" evidence="3">
    <location>
        <begin position="313"/>
        <end position="334"/>
    </location>
</feature>
<dbReference type="InterPro" id="IPR035979">
    <property type="entry name" value="RBD_domain_sf"/>
</dbReference>
<dbReference type="EMBL" id="SPNW01000031">
    <property type="protein sequence ID" value="TIA89042.1"/>
    <property type="molecule type" value="Genomic_DNA"/>
</dbReference>
<evidence type="ECO:0000256" key="2">
    <source>
        <dbReference type="PROSITE-ProRule" id="PRU00176"/>
    </source>
</evidence>
<dbReference type="Pfam" id="PF00076">
    <property type="entry name" value="RRM_1"/>
    <property type="match status" value="1"/>
</dbReference>
<keyword evidence="6" id="KW-1185">Reference proteome</keyword>
<dbReference type="PROSITE" id="PS50102">
    <property type="entry name" value="RRM"/>
    <property type="match status" value="1"/>
</dbReference>